<evidence type="ECO:0000313" key="3">
    <source>
        <dbReference type="Proteomes" id="UP000739538"/>
    </source>
</evidence>
<evidence type="ECO:0008006" key="4">
    <source>
        <dbReference type="Google" id="ProtNLM"/>
    </source>
</evidence>
<keyword evidence="1" id="KW-1133">Transmembrane helix</keyword>
<reference evidence="2" key="1">
    <citation type="submission" date="2020-04" db="EMBL/GenBank/DDBJ databases">
        <authorList>
            <person name="Zhang T."/>
        </authorList>
    </citation>
    <scope>NUCLEOTIDE SEQUENCE</scope>
    <source>
        <strain evidence="2">HKST-UBA02</strain>
    </source>
</reference>
<reference evidence="2" key="2">
    <citation type="journal article" date="2021" name="Microbiome">
        <title>Successional dynamics and alternative stable states in a saline activated sludge microbial community over 9 years.</title>
        <authorList>
            <person name="Wang Y."/>
            <person name="Ye J."/>
            <person name="Ju F."/>
            <person name="Liu L."/>
            <person name="Boyd J.A."/>
            <person name="Deng Y."/>
            <person name="Parks D.H."/>
            <person name="Jiang X."/>
            <person name="Yin X."/>
            <person name="Woodcroft B.J."/>
            <person name="Tyson G.W."/>
            <person name="Hugenholtz P."/>
            <person name="Polz M.F."/>
            <person name="Zhang T."/>
        </authorList>
    </citation>
    <scope>NUCLEOTIDE SEQUENCE</scope>
    <source>
        <strain evidence="2">HKST-UBA02</strain>
    </source>
</reference>
<comment type="caution">
    <text evidence="2">The sequence shown here is derived from an EMBL/GenBank/DDBJ whole genome shotgun (WGS) entry which is preliminary data.</text>
</comment>
<dbReference type="Proteomes" id="UP000739538">
    <property type="component" value="Unassembled WGS sequence"/>
</dbReference>
<feature type="transmembrane region" description="Helical" evidence="1">
    <location>
        <begin position="20"/>
        <end position="42"/>
    </location>
</feature>
<organism evidence="2 3">
    <name type="scientific">Eiseniibacteriota bacterium</name>
    <dbReference type="NCBI Taxonomy" id="2212470"/>
    <lineage>
        <taxon>Bacteria</taxon>
        <taxon>Candidatus Eiseniibacteriota</taxon>
    </lineage>
</organism>
<dbReference type="EMBL" id="JAGQHS010000133">
    <property type="protein sequence ID" value="MCA9757970.1"/>
    <property type="molecule type" value="Genomic_DNA"/>
</dbReference>
<evidence type="ECO:0000256" key="1">
    <source>
        <dbReference type="SAM" id="Phobius"/>
    </source>
</evidence>
<dbReference type="InterPro" id="IPR023614">
    <property type="entry name" value="Porin_dom_sf"/>
</dbReference>
<proteinExistence type="predicted"/>
<accession>A0A956SEV9</accession>
<name>A0A956SEV9_UNCEI</name>
<sequence length="462" mass="51676">MDADGIRKPRQTAGPNSHRLRLPASVPIALSLGLLLAGSLSFAGSLEDLYIGGFVSQGYIDTSENNYLVPKAREGSGEFNEVGVALSITPADRTRIGIQFLARDLGEEGNNQVMIDWAFGDYHWRDDLGFRAGKLKLPYGFYNVVRDVDVARPFVLLPQGVYDERIRDFFTAYEGASLYGNLHHEPVGDLDYEFYVGTLNVPSPESGFWGDIFQRTGESAAADSSFRADVGDLYGVDVEYISSGGFIDPHVALPWLVGGALTWTPPVEGLRFGGSWLRSRYEASARLLFNVQARDRETGRPEYFGFDIPDPRIQDDVEYIMSLSAEFARDSYSAALEYTLQNTGGTDHVGDTPVTEGYYLSGSYRLLRDITVGAYYSRYWNDRNDRDGEEALRNGYPEFSAWQHDLCISARFDVSPNWLLKLEEHWVDGVGQLSPSENQDANGQTDANRYWSYFAAKATFHF</sequence>
<evidence type="ECO:0000313" key="2">
    <source>
        <dbReference type="EMBL" id="MCA9757970.1"/>
    </source>
</evidence>
<dbReference type="SUPFAM" id="SSF56935">
    <property type="entry name" value="Porins"/>
    <property type="match status" value="1"/>
</dbReference>
<gene>
    <name evidence="2" type="ORF">KDA27_19415</name>
</gene>
<dbReference type="Gene3D" id="2.40.160.10">
    <property type="entry name" value="Porin"/>
    <property type="match status" value="1"/>
</dbReference>
<keyword evidence="1" id="KW-0472">Membrane</keyword>
<protein>
    <recommendedName>
        <fullName evidence="4">Porin</fullName>
    </recommendedName>
</protein>
<keyword evidence="1" id="KW-0812">Transmembrane</keyword>
<dbReference type="AlphaFoldDB" id="A0A956SEV9"/>